<dbReference type="InterPro" id="IPR000209">
    <property type="entry name" value="Peptidase_S8/S53_dom"/>
</dbReference>
<accession>A0A8H6N2C4</accession>
<comment type="caution">
    <text evidence="2">Lacks conserved residue(s) required for the propagation of feature annotation.</text>
</comment>
<feature type="region of interest" description="Disordered" evidence="3">
    <location>
        <begin position="239"/>
        <end position="315"/>
    </location>
</feature>
<dbReference type="PROSITE" id="PS00136">
    <property type="entry name" value="SUBTILASE_ASP"/>
    <property type="match status" value="1"/>
</dbReference>
<dbReference type="Proteomes" id="UP000639643">
    <property type="component" value="Unassembled WGS sequence"/>
</dbReference>
<evidence type="ECO:0000256" key="2">
    <source>
        <dbReference type="PROSITE-ProRule" id="PRU01240"/>
    </source>
</evidence>
<dbReference type="InterPro" id="IPR023827">
    <property type="entry name" value="Peptidase_S8_Asp-AS"/>
</dbReference>
<dbReference type="InterPro" id="IPR011009">
    <property type="entry name" value="Kinase-like_dom_sf"/>
</dbReference>
<dbReference type="CDD" id="cd00306">
    <property type="entry name" value="Peptidases_S8_S53"/>
    <property type="match status" value="1"/>
</dbReference>
<feature type="compositionally biased region" description="Polar residues" evidence="3">
    <location>
        <begin position="260"/>
        <end position="272"/>
    </location>
</feature>
<feature type="compositionally biased region" description="Basic and acidic residues" evidence="3">
    <location>
        <begin position="298"/>
        <end position="312"/>
    </location>
</feature>
<dbReference type="EMBL" id="WIGM01000666">
    <property type="protein sequence ID" value="KAF6816890.1"/>
    <property type="molecule type" value="Genomic_DNA"/>
</dbReference>
<protein>
    <recommendedName>
        <fullName evidence="4">Peptidase S8/S53 domain-containing protein</fullName>
    </recommendedName>
</protein>
<evidence type="ECO:0000259" key="4">
    <source>
        <dbReference type="Pfam" id="PF00082"/>
    </source>
</evidence>
<dbReference type="Pfam" id="PF00082">
    <property type="entry name" value="Peptidase_S8"/>
    <property type="match status" value="1"/>
</dbReference>
<keyword evidence="1" id="KW-0378">Hydrolase</keyword>
<feature type="compositionally biased region" description="Basic and acidic residues" evidence="3">
    <location>
        <begin position="507"/>
        <end position="520"/>
    </location>
</feature>
<dbReference type="Gene3D" id="3.40.50.200">
    <property type="entry name" value="Peptidase S8/S53 domain"/>
    <property type="match status" value="1"/>
</dbReference>
<feature type="region of interest" description="Disordered" evidence="3">
    <location>
        <begin position="472"/>
        <end position="526"/>
    </location>
</feature>
<dbReference type="GO" id="GO:0006508">
    <property type="term" value="P:proteolysis"/>
    <property type="evidence" value="ECO:0007669"/>
    <property type="project" value="InterPro"/>
</dbReference>
<evidence type="ECO:0000313" key="6">
    <source>
        <dbReference type="Proteomes" id="UP000639643"/>
    </source>
</evidence>
<evidence type="ECO:0000256" key="1">
    <source>
        <dbReference type="ARBA" id="ARBA00022801"/>
    </source>
</evidence>
<evidence type="ECO:0000313" key="5">
    <source>
        <dbReference type="EMBL" id="KAF6816890.1"/>
    </source>
</evidence>
<comment type="caution">
    <text evidence="5">The sequence shown here is derived from an EMBL/GenBank/DDBJ whole genome shotgun (WGS) entry which is preliminary data.</text>
</comment>
<organism evidence="5 6">
    <name type="scientific">Colletotrichum musicola</name>
    <dbReference type="NCBI Taxonomy" id="2175873"/>
    <lineage>
        <taxon>Eukaryota</taxon>
        <taxon>Fungi</taxon>
        <taxon>Dikarya</taxon>
        <taxon>Ascomycota</taxon>
        <taxon>Pezizomycotina</taxon>
        <taxon>Sordariomycetes</taxon>
        <taxon>Hypocreomycetidae</taxon>
        <taxon>Glomerellales</taxon>
        <taxon>Glomerellaceae</taxon>
        <taxon>Colletotrichum</taxon>
        <taxon>Colletotrichum orchidearum species complex</taxon>
    </lineage>
</organism>
<name>A0A8H6N2C4_9PEZI</name>
<comment type="similarity">
    <text evidence="2">Belongs to the peptidase S8 family.</text>
</comment>
<gene>
    <name evidence="5" type="ORF">CMUS01_12193</name>
</gene>
<dbReference type="OrthoDB" id="206201at2759"/>
<feature type="compositionally biased region" description="Basic and acidic residues" evidence="3">
    <location>
        <begin position="273"/>
        <end position="282"/>
    </location>
</feature>
<dbReference type="PANTHER" id="PTHR35391">
    <property type="entry name" value="C2H2-TYPE DOMAIN-CONTAINING PROTEIN-RELATED"/>
    <property type="match status" value="1"/>
</dbReference>
<evidence type="ECO:0000256" key="3">
    <source>
        <dbReference type="SAM" id="MobiDB-lite"/>
    </source>
</evidence>
<dbReference type="SUPFAM" id="SSF56112">
    <property type="entry name" value="Protein kinase-like (PK-like)"/>
    <property type="match status" value="1"/>
</dbReference>
<feature type="compositionally biased region" description="Polar residues" evidence="3">
    <location>
        <begin position="478"/>
        <end position="506"/>
    </location>
</feature>
<dbReference type="Gene3D" id="1.10.510.10">
    <property type="entry name" value="Transferase(Phosphotransferase) domain 1"/>
    <property type="match status" value="1"/>
</dbReference>
<dbReference type="PANTHER" id="PTHR35391:SF7">
    <property type="entry name" value="C2H2-TYPE DOMAIN-CONTAINING PROTEIN"/>
    <property type="match status" value="1"/>
</dbReference>
<dbReference type="AlphaFoldDB" id="A0A8H6N2C4"/>
<keyword evidence="6" id="KW-1185">Reference proteome</keyword>
<dbReference type="GO" id="GO:0004252">
    <property type="term" value="F:serine-type endopeptidase activity"/>
    <property type="evidence" value="ECO:0007669"/>
    <property type="project" value="InterPro"/>
</dbReference>
<proteinExistence type="inferred from homology"/>
<sequence length="1143" mass="128349">MEDSQGEAQDAIYDAALDCRNKFGSASKQIKSGRRTLTDLQQRFWAWSNNSGVFAEPFVSLDARLQGHNEPRTMTLRLLGLIQRNLEAAMRLDEEFRLIETSHGGPEPEKQEEPPQNWLDIERESESDTKHLQGPFFGISGALERLNRLSLLISKTSQRSHPARVDAFAKRRKTNFEKFEEITNLIISSKYREISDSLRKQLTKSIVYRRHRIMYQRSQELKYQQERVQPKAAAVVVAKATGSRPEPKTWTKATELPRKSQAQSDLTGQTPFDHSEYKRQKEATQQSSAASTASVGDTDVKYPRAPRPEDPSARYTQCPYCSKNIERSVFMNRQKWRKHVNEDLKPFVCISEQCNEAVVGFARYSSWRKHMEDDHGANWIQYTHITQTPQRKVEKAPEIRKSICSFCQTQSGYLEDEEFKTKNKQVDPIDEQGATTSNSSNVIKQRTHRHIAAHLQTLCFQTIDIRVDGAADDASDQGVDSQEPVTEGYSQDDSRSIGNMSALSDQDSSHDQLTKDEHGPSSRLLSGNLSLIPVGLTAVDDWRQSPEPAENIGGLPIADVDSDSEHKNLRTLLNDQLISPSPQEDRQFLPLDTLGNTLSRPNVLRALRKLNIFNEAEMENYASAVCDKALVGNAESTTRHRLFATLVIIDGVKLLPSLVTEGLYDVHTPFEVRASDSENRQQLFYKWHLVMPWADENLETFWQRLDKPVPSTKLVAWIAEQCAGIASETNIKIPGMDFAETYQGPEILVSKSISPHYDIWTLGCLLLEFITWYLKGWEGVTTFAHDRLEEGFHNGVQSDHFFKTISKNEPRAFYKNSVTMWIEELHEDVNCSPYFHELLASVKSGMLRLNPNNRDGSDVVAETLQAMSTRCQSDRAYAGPNSLTRQEIFDDDMSEPLPSDKHSATRFLEELAPLFNGIKGLSLRPYTMGSPKNFGEKIRIAVLDSGVDSRNALIRPAITHGRINQNMSRSFVFYGSPADWQVDSYGHGTHIVQLLLKTAPVAEICVAKICSRKTINEGLLPGIAEAIDWAVEECEADIISLSFGLERDDDAIETALEKAIQAGKLVFAAASHNGGRSGRARPARHESVMCIHATDGNGNSGGMNPLPLPNNDNFATLGVAVPGRWNNEDVWKSGIVLSVSRNG</sequence>
<dbReference type="PROSITE" id="PS51892">
    <property type="entry name" value="SUBTILASE"/>
    <property type="match status" value="1"/>
</dbReference>
<feature type="compositionally biased region" description="Low complexity" evidence="3">
    <location>
        <begin position="283"/>
        <end position="294"/>
    </location>
</feature>
<feature type="domain" description="Peptidase S8/S53" evidence="4">
    <location>
        <begin position="935"/>
        <end position="1098"/>
    </location>
</feature>
<dbReference type="InterPro" id="IPR036852">
    <property type="entry name" value="Peptidase_S8/S53_dom_sf"/>
</dbReference>
<dbReference type="SUPFAM" id="SSF52743">
    <property type="entry name" value="Subtilisin-like"/>
    <property type="match status" value="1"/>
</dbReference>
<reference evidence="5" key="1">
    <citation type="journal article" date="2020" name="Phytopathology">
        <title>Genome Sequence Resources of Colletotrichum truncatum, C. plurivorum, C. musicola, and C. sojae: Four Species Pathogenic to Soybean (Glycine max).</title>
        <authorList>
            <person name="Rogerio F."/>
            <person name="Boufleur T.R."/>
            <person name="Ciampi-Guillardi M."/>
            <person name="Sukno S.A."/>
            <person name="Thon M.R."/>
            <person name="Massola Junior N.S."/>
            <person name="Baroncelli R."/>
        </authorList>
    </citation>
    <scope>NUCLEOTIDE SEQUENCE</scope>
    <source>
        <strain evidence="5">LFN0074</strain>
    </source>
</reference>